<proteinExistence type="predicted"/>
<feature type="domain" description="MBD" evidence="2">
    <location>
        <begin position="263"/>
        <end position="331"/>
    </location>
</feature>
<keyword evidence="4" id="KW-1185">Reference proteome</keyword>
<evidence type="ECO:0000313" key="3">
    <source>
        <dbReference type="EMBL" id="KAF8763300.1"/>
    </source>
</evidence>
<sequence>MESRRRGSEEKMNSDFLSFVFPKLDDSNYSSWKEDTKVLLMMDRGCWNFAIGEEKPYPEEATEKEKLEYEWRKQRCYTTIYQGVERKLLPLIRHTTKGKKAWNILKDNFAPVSKARLAVLIDEFFELRFNPEQERIVSEDLEQFLVDSASTSQFCYERDWFKNFRELSPTKALVADKRHTCEVKGVVDIDFCIKYVKGNVHITLNDVLYAPKMRRNLISGAKMDLAGLNLIGAMMLCGYDYAWYQLDQTLKDGSYTKLQDDKTCLPENLPLLDISTWERLEKPRKKSKRVDVYYYPPRKERLRSLNDAKRYCEKNNLVFDPDKFNFKPTTVNTRFDQKSDSEEETSIDSNSLDEGNCIDDIVQHEIYMSEIPKTYAETRNSADKSKWDEAMYIHTGSVFLSKKNKHPMTVHPEIQSTSGYKMIIQ</sequence>
<dbReference type="PROSITE" id="PS50982">
    <property type="entry name" value="MBD"/>
    <property type="match status" value="1"/>
</dbReference>
<dbReference type="Pfam" id="PF22936">
    <property type="entry name" value="Pol_BBD"/>
    <property type="match status" value="1"/>
</dbReference>
<evidence type="ECO:0000313" key="4">
    <source>
        <dbReference type="Proteomes" id="UP000807504"/>
    </source>
</evidence>
<dbReference type="Pfam" id="PF01429">
    <property type="entry name" value="MBD"/>
    <property type="match status" value="1"/>
</dbReference>
<dbReference type="InterPro" id="IPR001739">
    <property type="entry name" value="Methyl_CpG_DNA-bd"/>
</dbReference>
<reference evidence="3" key="1">
    <citation type="journal article" date="2020" name="bioRxiv">
        <title>Chromosome-level reference genome of the European wasp spider Argiope bruennichi: a resource for studies on range expansion and evolutionary adaptation.</title>
        <authorList>
            <person name="Sheffer M.M."/>
            <person name="Hoppe A."/>
            <person name="Krehenwinkel H."/>
            <person name="Uhl G."/>
            <person name="Kuss A.W."/>
            <person name="Jensen L."/>
            <person name="Jensen C."/>
            <person name="Gillespie R.G."/>
            <person name="Hoff K.J."/>
            <person name="Prost S."/>
        </authorList>
    </citation>
    <scope>NUCLEOTIDE SEQUENCE</scope>
</reference>
<organism evidence="3 4">
    <name type="scientific">Argiope bruennichi</name>
    <name type="common">Wasp spider</name>
    <name type="synonym">Aranea bruennichi</name>
    <dbReference type="NCBI Taxonomy" id="94029"/>
    <lineage>
        <taxon>Eukaryota</taxon>
        <taxon>Metazoa</taxon>
        <taxon>Ecdysozoa</taxon>
        <taxon>Arthropoda</taxon>
        <taxon>Chelicerata</taxon>
        <taxon>Arachnida</taxon>
        <taxon>Araneae</taxon>
        <taxon>Araneomorphae</taxon>
        <taxon>Entelegynae</taxon>
        <taxon>Araneoidea</taxon>
        <taxon>Araneidae</taxon>
        <taxon>Argiope</taxon>
    </lineage>
</organism>
<dbReference type="EMBL" id="JABXBU010002231">
    <property type="protein sequence ID" value="KAF8763300.1"/>
    <property type="molecule type" value="Genomic_DNA"/>
</dbReference>
<gene>
    <name evidence="3" type="ORF">HNY73_021500</name>
</gene>
<dbReference type="PANTHER" id="PTHR47592">
    <property type="entry name" value="PBF68 PROTEIN"/>
    <property type="match status" value="1"/>
</dbReference>
<dbReference type="InterPro" id="IPR016177">
    <property type="entry name" value="DNA-bd_dom_sf"/>
</dbReference>
<dbReference type="PANTHER" id="PTHR47592:SF27">
    <property type="entry name" value="OS08G0421700 PROTEIN"/>
    <property type="match status" value="1"/>
</dbReference>
<evidence type="ECO:0000259" key="2">
    <source>
        <dbReference type="PROSITE" id="PS50982"/>
    </source>
</evidence>
<dbReference type="AlphaFoldDB" id="A0A8T0E1E9"/>
<dbReference type="SUPFAM" id="SSF54171">
    <property type="entry name" value="DNA-binding domain"/>
    <property type="match status" value="1"/>
</dbReference>
<dbReference type="Gene3D" id="3.30.890.10">
    <property type="entry name" value="Methyl-cpg-binding Protein 2, Chain A"/>
    <property type="match status" value="1"/>
</dbReference>
<accession>A0A8T0E1E9</accession>
<feature type="region of interest" description="Disordered" evidence="1">
    <location>
        <begin position="334"/>
        <end position="354"/>
    </location>
</feature>
<protein>
    <recommendedName>
        <fullName evidence="2">MBD domain-containing protein</fullName>
    </recommendedName>
</protein>
<dbReference type="Pfam" id="PF14223">
    <property type="entry name" value="Retrotran_gag_2"/>
    <property type="match status" value="1"/>
</dbReference>
<name>A0A8T0E1E9_ARGBR</name>
<dbReference type="Proteomes" id="UP000807504">
    <property type="component" value="Unassembled WGS sequence"/>
</dbReference>
<dbReference type="GO" id="GO:0003677">
    <property type="term" value="F:DNA binding"/>
    <property type="evidence" value="ECO:0007669"/>
    <property type="project" value="InterPro"/>
</dbReference>
<reference evidence="3" key="2">
    <citation type="submission" date="2020-06" db="EMBL/GenBank/DDBJ databases">
        <authorList>
            <person name="Sheffer M."/>
        </authorList>
    </citation>
    <scope>NUCLEOTIDE SEQUENCE</scope>
</reference>
<dbReference type="InterPro" id="IPR054722">
    <property type="entry name" value="PolX-like_BBD"/>
</dbReference>
<comment type="caution">
    <text evidence="3">The sequence shown here is derived from an EMBL/GenBank/DDBJ whole genome shotgun (WGS) entry which is preliminary data.</text>
</comment>
<evidence type="ECO:0000256" key="1">
    <source>
        <dbReference type="SAM" id="MobiDB-lite"/>
    </source>
</evidence>